<dbReference type="PROSITE" id="PS51257">
    <property type="entry name" value="PROKAR_LIPOPROTEIN"/>
    <property type="match status" value="1"/>
</dbReference>
<feature type="signal peptide" evidence="1">
    <location>
        <begin position="1"/>
        <end position="19"/>
    </location>
</feature>
<reference evidence="2 3" key="1">
    <citation type="submission" date="2018-09" db="EMBL/GenBank/DDBJ databases">
        <title>Altererythrobacter sp.Ery1 and Ery12, the genome sequencing of novel strains in genus Alterythrobacter.</title>
        <authorList>
            <person name="Cheng H."/>
            <person name="Wu Y.-H."/>
            <person name="Fang C."/>
            <person name="Xu X.-W."/>
        </authorList>
    </citation>
    <scope>NUCLEOTIDE SEQUENCE [LARGE SCALE GENOMIC DNA]</scope>
    <source>
        <strain evidence="2 3">Ery12</strain>
    </source>
</reference>
<dbReference type="Proteomes" id="UP000284322">
    <property type="component" value="Unassembled WGS sequence"/>
</dbReference>
<keyword evidence="3" id="KW-1185">Reference proteome</keyword>
<evidence type="ECO:0000256" key="1">
    <source>
        <dbReference type="SAM" id="SignalP"/>
    </source>
</evidence>
<dbReference type="RefSeq" id="WP_165859704.1">
    <property type="nucleotide sequence ID" value="NZ_RAHJ01000020.1"/>
</dbReference>
<name>A0A419QZJ2_9SPHN</name>
<keyword evidence="1" id="KW-0732">Signal</keyword>
<feature type="chain" id="PRO_5019313407" evidence="1">
    <location>
        <begin position="20"/>
        <end position="237"/>
    </location>
</feature>
<dbReference type="EMBL" id="RAHJ01000020">
    <property type="protein sequence ID" value="RJX66399.1"/>
    <property type="molecule type" value="Genomic_DNA"/>
</dbReference>
<comment type="caution">
    <text evidence="2">The sequence shown here is derived from an EMBL/GenBank/DDBJ whole genome shotgun (WGS) entry which is preliminary data.</text>
</comment>
<evidence type="ECO:0000313" key="3">
    <source>
        <dbReference type="Proteomes" id="UP000284322"/>
    </source>
</evidence>
<protein>
    <submittedName>
        <fullName evidence="2">Uncharacterized protein</fullName>
    </submittedName>
</protein>
<dbReference type="AlphaFoldDB" id="A0A419QZJ2"/>
<gene>
    <name evidence="2" type="ORF">D6858_12870</name>
</gene>
<sequence>MTFKCLAAIAIVGMLTACGQSDSSDANGPVADPAVMQALNDPIMVDPDLSSRNEGAAAITIDSNNALPVLPPTPEAIAAARADAAEILGGVSMAVPKASDGATSLPDGASAADHLAIVPGGAMCAGRITSGAIWAARLPPELPVYPRGATMAAFGVDSGACHARVVRFVTPIPPAEVIAFYWTRATQARFKPERRQTTDNIDVLTGRNGNAAFDLRVRDGQGRDALTHVELATVFGG</sequence>
<accession>A0A419QZJ2</accession>
<organism evidence="2 3">
    <name type="scientific">Tsuneonella suprasediminis</name>
    <dbReference type="NCBI Taxonomy" id="2306996"/>
    <lineage>
        <taxon>Bacteria</taxon>
        <taxon>Pseudomonadati</taxon>
        <taxon>Pseudomonadota</taxon>
        <taxon>Alphaproteobacteria</taxon>
        <taxon>Sphingomonadales</taxon>
        <taxon>Erythrobacteraceae</taxon>
        <taxon>Tsuneonella</taxon>
    </lineage>
</organism>
<proteinExistence type="predicted"/>
<evidence type="ECO:0000313" key="2">
    <source>
        <dbReference type="EMBL" id="RJX66399.1"/>
    </source>
</evidence>